<protein>
    <submittedName>
        <fullName evidence="1">Uncharacterized protein</fullName>
    </submittedName>
</protein>
<dbReference type="Proteomes" id="UP001549920">
    <property type="component" value="Unassembled WGS sequence"/>
</dbReference>
<accession>A0ABR3IGI3</accession>
<dbReference type="EMBL" id="JBEUOH010000003">
    <property type="protein sequence ID" value="KAL0895385.1"/>
    <property type="molecule type" value="Genomic_DNA"/>
</dbReference>
<reference evidence="1 2" key="1">
    <citation type="submission" date="2024-06" db="EMBL/GenBank/DDBJ databases">
        <title>A chromosome-level genome assembly of beet webworm, Loxostege sticticalis.</title>
        <authorList>
            <person name="Zhang Y."/>
        </authorList>
    </citation>
    <scope>NUCLEOTIDE SEQUENCE [LARGE SCALE GENOMIC DNA]</scope>
    <source>
        <strain evidence="1">AQ026</strain>
        <tissue evidence="1">Whole body</tissue>
    </source>
</reference>
<evidence type="ECO:0000313" key="1">
    <source>
        <dbReference type="EMBL" id="KAL0895385.1"/>
    </source>
</evidence>
<evidence type="ECO:0000313" key="2">
    <source>
        <dbReference type="Proteomes" id="UP001549920"/>
    </source>
</evidence>
<proteinExistence type="predicted"/>
<name>A0ABR3IGI3_LOXSC</name>
<keyword evidence="2" id="KW-1185">Reference proteome</keyword>
<comment type="caution">
    <text evidence="1">The sequence shown here is derived from an EMBL/GenBank/DDBJ whole genome shotgun (WGS) entry which is preliminary data.</text>
</comment>
<sequence>MPNHLPEAESILPGHTLIRPALGMLKSAVKFPHRDLEDGAGVYGNEDTIGMKYGGRNERVLYSGFRRSPLDYIMDRNQNGQNQLKRKKRNRTGSVSEQRMMMKLFWDSQFNYMKKPQDVPNFAKFQPANQINKLRDWWFYNQDDDQSFDSNTLQ</sequence>
<gene>
    <name evidence="1" type="ORF">ABMA27_011518</name>
</gene>
<organism evidence="1 2">
    <name type="scientific">Loxostege sticticalis</name>
    <name type="common">Beet webworm moth</name>
    <dbReference type="NCBI Taxonomy" id="481309"/>
    <lineage>
        <taxon>Eukaryota</taxon>
        <taxon>Metazoa</taxon>
        <taxon>Ecdysozoa</taxon>
        <taxon>Arthropoda</taxon>
        <taxon>Hexapoda</taxon>
        <taxon>Insecta</taxon>
        <taxon>Pterygota</taxon>
        <taxon>Neoptera</taxon>
        <taxon>Endopterygota</taxon>
        <taxon>Lepidoptera</taxon>
        <taxon>Glossata</taxon>
        <taxon>Ditrysia</taxon>
        <taxon>Pyraloidea</taxon>
        <taxon>Crambidae</taxon>
        <taxon>Pyraustinae</taxon>
        <taxon>Loxostege</taxon>
    </lineage>
</organism>